<feature type="domain" description="UspA" evidence="2">
    <location>
        <begin position="1"/>
        <end position="138"/>
    </location>
</feature>
<gene>
    <name evidence="3" type="ORF">SAMN05216193_104130</name>
</gene>
<evidence type="ECO:0000313" key="3">
    <source>
        <dbReference type="EMBL" id="SDN64769.1"/>
    </source>
</evidence>
<dbReference type="OrthoDB" id="9792500at2"/>
<proteinExistence type="inferred from homology"/>
<dbReference type="PRINTS" id="PR01438">
    <property type="entry name" value="UNVRSLSTRESS"/>
</dbReference>
<sequence length="139" mass="15396">MIKRILVAYDASAAATLALNFANELAEFFAANLYILSVAQPPEFGDEVETEAVIERSRAHFQHAIRLLGYNRLPVGDRPITHVSVGRPAEQIVRYAEENAIDHIVVGHRGHSDFERWLLGSVARQVIDHAPCAVTVIRG</sequence>
<dbReference type="Proteomes" id="UP000242957">
    <property type="component" value="Unassembled WGS sequence"/>
</dbReference>
<keyword evidence="4" id="KW-1185">Reference proteome</keyword>
<dbReference type="CDD" id="cd00293">
    <property type="entry name" value="USP-like"/>
    <property type="match status" value="1"/>
</dbReference>
<evidence type="ECO:0000313" key="4">
    <source>
        <dbReference type="Proteomes" id="UP000242957"/>
    </source>
</evidence>
<evidence type="ECO:0000256" key="1">
    <source>
        <dbReference type="ARBA" id="ARBA00008791"/>
    </source>
</evidence>
<dbReference type="AlphaFoldDB" id="A0A1H0D3V6"/>
<dbReference type="PANTHER" id="PTHR46268:SF6">
    <property type="entry name" value="UNIVERSAL STRESS PROTEIN UP12"/>
    <property type="match status" value="1"/>
</dbReference>
<dbReference type="EMBL" id="FNIJ01000004">
    <property type="protein sequence ID" value="SDN64769.1"/>
    <property type="molecule type" value="Genomic_DNA"/>
</dbReference>
<dbReference type="InterPro" id="IPR006015">
    <property type="entry name" value="Universal_stress_UspA"/>
</dbReference>
<dbReference type="Pfam" id="PF00582">
    <property type="entry name" value="Usp"/>
    <property type="match status" value="1"/>
</dbReference>
<dbReference type="PANTHER" id="PTHR46268">
    <property type="entry name" value="STRESS RESPONSE PROTEIN NHAX"/>
    <property type="match status" value="1"/>
</dbReference>
<dbReference type="Gene3D" id="3.40.50.620">
    <property type="entry name" value="HUPs"/>
    <property type="match status" value="1"/>
</dbReference>
<dbReference type="InterPro" id="IPR006016">
    <property type="entry name" value="UspA"/>
</dbReference>
<accession>A0A1H0D3V6</accession>
<dbReference type="InterPro" id="IPR014729">
    <property type="entry name" value="Rossmann-like_a/b/a_fold"/>
</dbReference>
<protein>
    <submittedName>
        <fullName evidence="3">Nucleotide-binding universal stress protein, UspA family</fullName>
    </submittedName>
</protein>
<comment type="similarity">
    <text evidence="1">Belongs to the universal stress protein A family.</text>
</comment>
<dbReference type="RefSeq" id="WP_084311906.1">
    <property type="nucleotide sequence ID" value="NZ_FNIJ01000004.1"/>
</dbReference>
<evidence type="ECO:0000259" key="2">
    <source>
        <dbReference type="Pfam" id="PF00582"/>
    </source>
</evidence>
<dbReference type="SUPFAM" id="SSF52402">
    <property type="entry name" value="Adenine nucleotide alpha hydrolases-like"/>
    <property type="match status" value="1"/>
</dbReference>
<name>A0A1H0D3V6_9PSED</name>
<reference evidence="4" key="1">
    <citation type="submission" date="2016-10" db="EMBL/GenBank/DDBJ databases">
        <authorList>
            <person name="Varghese N."/>
            <person name="Submissions S."/>
        </authorList>
    </citation>
    <scope>NUCLEOTIDE SEQUENCE [LARGE SCALE GENOMIC DNA]</scope>
    <source>
        <strain evidence="4">JCM 21621</strain>
    </source>
</reference>
<dbReference type="STRING" id="198616.SAMN05216193_104130"/>
<organism evidence="3 4">
    <name type="scientific">Pseudomonas jinjuensis</name>
    <dbReference type="NCBI Taxonomy" id="198616"/>
    <lineage>
        <taxon>Bacteria</taxon>
        <taxon>Pseudomonadati</taxon>
        <taxon>Pseudomonadota</taxon>
        <taxon>Gammaproteobacteria</taxon>
        <taxon>Pseudomonadales</taxon>
        <taxon>Pseudomonadaceae</taxon>
        <taxon>Pseudomonas</taxon>
    </lineage>
</organism>